<dbReference type="SUPFAM" id="SSF160113">
    <property type="entry name" value="YegP-like"/>
    <property type="match status" value="1"/>
</dbReference>
<evidence type="ECO:0000259" key="1">
    <source>
        <dbReference type="Pfam" id="PF07411"/>
    </source>
</evidence>
<sequence>MAGRFIISKDEEGGFRFALVANNGQTLAVGEGFPTKVACVNGIETVRRNAPEAVIDDQSEQSA</sequence>
<dbReference type="PANTHER" id="PTHR40606">
    <property type="match status" value="1"/>
</dbReference>
<name>A0A4R4UJ45_9ACTN</name>
<keyword evidence="3" id="KW-1185">Reference proteome</keyword>
<feature type="domain" description="DUF1508" evidence="1">
    <location>
        <begin position="10"/>
        <end position="57"/>
    </location>
</feature>
<dbReference type="Pfam" id="PF07411">
    <property type="entry name" value="DUF1508"/>
    <property type="match status" value="1"/>
</dbReference>
<gene>
    <name evidence="2" type="ORF">E1292_42330</name>
</gene>
<dbReference type="Proteomes" id="UP000295258">
    <property type="component" value="Unassembled WGS sequence"/>
</dbReference>
<dbReference type="InterPro" id="IPR010879">
    <property type="entry name" value="DUF1508"/>
</dbReference>
<protein>
    <submittedName>
        <fullName evidence="2">DUF1508 domain-containing protein</fullName>
    </submittedName>
</protein>
<dbReference type="InterPro" id="IPR051141">
    <property type="entry name" value="UPF0339_domain"/>
</dbReference>
<organism evidence="2 3">
    <name type="scientific">Nonomuraea deserti</name>
    <dbReference type="NCBI Taxonomy" id="1848322"/>
    <lineage>
        <taxon>Bacteria</taxon>
        <taxon>Bacillati</taxon>
        <taxon>Actinomycetota</taxon>
        <taxon>Actinomycetes</taxon>
        <taxon>Streptosporangiales</taxon>
        <taxon>Streptosporangiaceae</taxon>
        <taxon>Nonomuraea</taxon>
    </lineage>
</organism>
<reference evidence="2 3" key="1">
    <citation type="submission" date="2019-03" db="EMBL/GenBank/DDBJ databases">
        <title>Draft genome sequences of novel Actinobacteria.</title>
        <authorList>
            <person name="Sahin N."/>
            <person name="Ay H."/>
            <person name="Saygin H."/>
        </authorList>
    </citation>
    <scope>NUCLEOTIDE SEQUENCE [LARGE SCALE GENOMIC DNA]</scope>
    <source>
        <strain evidence="2 3">KC310</strain>
    </source>
</reference>
<proteinExistence type="predicted"/>
<dbReference type="Gene3D" id="2.30.29.80">
    <property type="match status" value="1"/>
</dbReference>
<evidence type="ECO:0000313" key="2">
    <source>
        <dbReference type="EMBL" id="TDC91741.1"/>
    </source>
</evidence>
<dbReference type="InterPro" id="IPR036913">
    <property type="entry name" value="YegP-like_sf"/>
</dbReference>
<comment type="caution">
    <text evidence="2">The sequence shown here is derived from an EMBL/GenBank/DDBJ whole genome shotgun (WGS) entry which is preliminary data.</text>
</comment>
<dbReference type="RefSeq" id="WP_132605018.1">
    <property type="nucleotide sequence ID" value="NZ_SMKO01000203.1"/>
</dbReference>
<accession>A0A4R4UJ45</accession>
<evidence type="ECO:0000313" key="3">
    <source>
        <dbReference type="Proteomes" id="UP000295258"/>
    </source>
</evidence>
<dbReference type="AlphaFoldDB" id="A0A4R4UJ45"/>
<dbReference type="PANTHER" id="PTHR40606:SF1">
    <property type="entry name" value="UPF0339 PROTEIN YEGP"/>
    <property type="match status" value="1"/>
</dbReference>
<dbReference type="EMBL" id="SMKO01000203">
    <property type="protein sequence ID" value="TDC91741.1"/>
    <property type="molecule type" value="Genomic_DNA"/>
</dbReference>